<organism evidence="2 3">
    <name type="scientific">Chelatococcus composti</name>
    <dbReference type="NCBI Taxonomy" id="1743235"/>
    <lineage>
        <taxon>Bacteria</taxon>
        <taxon>Pseudomonadati</taxon>
        <taxon>Pseudomonadota</taxon>
        <taxon>Alphaproteobacteria</taxon>
        <taxon>Hyphomicrobiales</taxon>
        <taxon>Chelatococcaceae</taxon>
        <taxon>Chelatococcus</taxon>
    </lineage>
</organism>
<dbReference type="RefSeq" id="WP_244649887.1">
    <property type="nucleotide sequence ID" value="NZ_BMHX01000002.1"/>
</dbReference>
<protein>
    <submittedName>
        <fullName evidence="2">Phosphoribosyl 1,2-cyclic phosphodiesterase</fullName>
    </submittedName>
</protein>
<dbReference type="EMBL" id="JACHEH010000002">
    <property type="protein sequence ID" value="MBB6167388.1"/>
    <property type="molecule type" value="Genomic_DNA"/>
</dbReference>
<feature type="domain" description="Metallo-beta-lactamase" evidence="1">
    <location>
        <begin position="36"/>
        <end position="222"/>
    </location>
</feature>
<dbReference type="Pfam" id="PF12706">
    <property type="entry name" value="Lactamase_B_2"/>
    <property type="match status" value="1"/>
</dbReference>
<proteinExistence type="predicted"/>
<dbReference type="PANTHER" id="PTHR42663">
    <property type="entry name" value="HYDROLASE C777.06C-RELATED-RELATED"/>
    <property type="match status" value="1"/>
</dbReference>
<dbReference type="PANTHER" id="PTHR42663:SF4">
    <property type="entry name" value="SLL1036 PROTEIN"/>
    <property type="match status" value="1"/>
</dbReference>
<dbReference type="InterPro" id="IPR036866">
    <property type="entry name" value="RibonucZ/Hydroxyglut_hydro"/>
</dbReference>
<accession>A0A841K3N8</accession>
<dbReference type="InterPro" id="IPR001279">
    <property type="entry name" value="Metallo-B-lactamas"/>
</dbReference>
<dbReference type="SMART" id="SM00849">
    <property type="entry name" value="Lactamase_B"/>
    <property type="match status" value="1"/>
</dbReference>
<gene>
    <name evidence="2" type="ORF">HNQ73_001006</name>
</gene>
<dbReference type="SUPFAM" id="SSF56281">
    <property type="entry name" value="Metallo-hydrolase/oxidoreductase"/>
    <property type="match status" value="1"/>
</dbReference>
<dbReference type="Proteomes" id="UP000588017">
    <property type="component" value="Unassembled WGS sequence"/>
</dbReference>
<name>A0A841K3N8_9HYPH</name>
<dbReference type="Gene3D" id="3.60.15.10">
    <property type="entry name" value="Ribonuclease Z/Hydroxyacylglutathione hydrolase-like"/>
    <property type="match status" value="1"/>
</dbReference>
<sequence length="290" mass="31555">MAMDNKPAEGDLSVRFWGVRGSHPVSGLDVCAFGGHTACVEVRCGERLFVIDAGTGITRLGQALGADAPAQIDLLLSHLHLDHVIGLPFFRPALMKGTTLRLYCGNLGGETAEVALDRLFAPPLFPVKLAQLPATIEHVGFHAGETLTFDDGVEVRTCPLQHPSGATAYRFDHRGRSVCYVSDIEHDELGPWPHEELLAFVRDADLVIYDAMYTEAEYCRCRGWGHSTCDAGVALCRAAGVGRLAAFHLHPWHTDADLADMERRLDMMMPGSFVAREGQEIHLTAARAAA</sequence>
<dbReference type="AlphaFoldDB" id="A0A841K3N8"/>
<evidence type="ECO:0000313" key="2">
    <source>
        <dbReference type="EMBL" id="MBB6167388.1"/>
    </source>
</evidence>
<evidence type="ECO:0000313" key="3">
    <source>
        <dbReference type="Proteomes" id="UP000588017"/>
    </source>
</evidence>
<keyword evidence="3" id="KW-1185">Reference proteome</keyword>
<evidence type="ECO:0000259" key="1">
    <source>
        <dbReference type="SMART" id="SM00849"/>
    </source>
</evidence>
<reference evidence="2 3" key="1">
    <citation type="submission" date="2020-08" db="EMBL/GenBank/DDBJ databases">
        <title>Genomic Encyclopedia of Type Strains, Phase IV (KMG-IV): sequencing the most valuable type-strain genomes for metagenomic binning, comparative biology and taxonomic classification.</title>
        <authorList>
            <person name="Goeker M."/>
        </authorList>
    </citation>
    <scope>NUCLEOTIDE SEQUENCE [LARGE SCALE GENOMIC DNA]</scope>
    <source>
        <strain evidence="2 3">DSM 101465</strain>
    </source>
</reference>
<comment type="caution">
    <text evidence="2">The sequence shown here is derived from an EMBL/GenBank/DDBJ whole genome shotgun (WGS) entry which is preliminary data.</text>
</comment>
<dbReference type="CDD" id="cd07715">
    <property type="entry name" value="TaR3-like_MBL-fold"/>
    <property type="match status" value="1"/>
</dbReference>